<organism evidence="6 7">
    <name type="scientific">Colobus angolensis palliatus</name>
    <name type="common">Peters' Angolan colobus</name>
    <dbReference type="NCBI Taxonomy" id="336983"/>
    <lineage>
        <taxon>Eukaryota</taxon>
        <taxon>Metazoa</taxon>
        <taxon>Chordata</taxon>
        <taxon>Craniata</taxon>
        <taxon>Vertebrata</taxon>
        <taxon>Euteleostomi</taxon>
        <taxon>Mammalia</taxon>
        <taxon>Eutheria</taxon>
        <taxon>Euarchontoglires</taxon>
        <taxon>Primates</taxon>
        <taxon>Haplorrhini</taxon>
        <taxon>Catarrhini</taxon>
        <taxon>Cercopithecidae</taxon>
        <taxon>Colobinae</taxon>
        <taxon>Colobus</taxon>
    </lineage>
</organism>
<reference evidence="6" key="2">
    <citation type="submission" date="2025-09" db="UniProtKB">
        <authorList>
            <consortium name="Ensembl"/>
        </authorList>
    </citation>
    <scope>IDENTIFICATION</scope>
</reference>
<accession>A0A2K5HJB8</accession>
<dbReference type="OrthoDB" id="7537227at2759"/>
<evidence type="ECO:0008006" key="8">
    <source>
        <dbReference type="Google" id="ProtNLM"/>
    </source>
</evidence>
<feature type="repeat" description="ARM" evidence="2">
    <location>
        <begin position="150"/>
        <end position="177"/>
    </location>
</feature>
<dbReference type="SUPFAM" id="SSF48371">
    <property type="entry name" value="ARM repeat"/>
    <property type="match status" value="2"/>
</dbReference>
<protein>
    <recommendedName>
        <fullName evidence="8">Armadillo repeat containing 3</fullName>
    </recommendedName>
</protein>
<proteinExistence type="predicted"/>
<sequence>MGKKIKKEVEPPPKDVFDPLMIESKKAATVVLMLRSPEEDILAKACEAIYKFALKGEENKTTLLELGAVEPLTKLLTHEDKIVRRNATMIFGILASNNDVKKLLRELDVMNSVIAQLAPEEEVVIHEFASLCLANMSAEYTSKVQIFEHGGLEPLIRLLSSPDPDVKKNSMECIYNLVQDFQCRTTLQELNAIPPILDLLKSEYPVIQLLALKTLGVITNDKESRTMLRDNQGLDHLIKILETKELNDLHIEALAVIANCLEDMDTMVQIQQTGGLKKLLSFAENSTIPDIQKNAAKAITKAAYDPENRKLFHEQEVEKCLVALLGSENDGTKIAASQAISAMCENSGSKDFFNNQGIPQLIQLLKSDNEEVREAAALALANLTTCNPANANAAAEADGIDPLINVLSSKRDGAIANAATVLTNMAMQEPLRLNIQNHDIMHAIISPLRSANTVVQSKAALAVAATACDVEARTELRNSGGLEPLVELLRSKNDEVRKHASWAVMVCAGDELTANELCRLGALDILEEVNLSGTRKNKFSEAAYNKLLNNNLSLKYSQTGYLSSSNIINDGFYDYGRKNPGTKLLPLKELCLQEPSDLRAVLLINSKSDVSPPSSMEDKSDVGYGRSISSSSSLRRSSKEKTKKNSYHFSAGFGSPIEDKSEPASGRNTVLSKSATKEKGWRKSRGKKEEEKVKEEEEVMAVPKFVGEGSSDKEWCPPSDPDFSMYVYEVTKSILSITNIKEQIEVLAKYVAEKMGGKITKEKIPDFSWELHISELKFQLKSNVIPIGYVKKGIFYHRALLFKALADRIGIGCSLVRGEYGRAWNEVMLQNESRKGVLGGLPAPEVYVVDLMFHPGGLMKLRSREADLYRFL</sequence>
<dbReference type="GeneID" id="105527513"/>
<feature type="domain" description="EDR1/CTR1/ARMC3-like peptidase-like" evidence="4">
    <location>
        <begin position="720"/>
        <end position="858"/>
    </location>
</feature>
<dbReference type="Pfam" id="PF00514">
    <property type="entry name" value="Arm"/>
    <property type="match status" value="1"/>
</dbReference>
<dbReference type="InterPro" id="IPR052441">
    <property type="entry name" value="Armadillo-Ser/Thr_Kinase"/>
</dbReference>
<feature type="repeat" description="ARM" evidence="2">
    <location>
        <begin position="356"/>
        <end position="384"/>
    </location>
</feature>
<evidence type="ECO:0000256" key="3">
    <source>
        <dbReference type="SAM" id="MobiDB-lite"/>
    </source>
</evidence>
<dbReference type="Ensembl" id="ENSCANT00000017255.1">
    <property type="protein sequence ID" value="ENSCANP00000004419.1"/>
    <property type="gene ID" value="ENSCANG00000015391.1"/>
</dbReference>
<dbReference type="InterPro" id="IPR011989">
    <property type="entry name" value="ARM-like"/>
</dbReference>
<dbReference type="RefSeq" id="XP_011819231.1">
    <property type="nucleotide sequence ID" value="XM_011963841.1"/>
</dbReference>
<evidence type="ECO:0000313" key="7">
    <source>
        <dbReference type="Proteomes" id="UP000233080"/>
    </source>
</evidence>
<evidence type="ECO:0000259" key="4">
    <source>
        <dbReference type="Pfam" id="PF14381"/>
    </source>
</evidence>
<dbReference type="InterPro" id="IPR055164">
    <property type="entry name" value="EDR1/CTR1/ARMC3-like_pept-like"/>
</dbReference>
<dbReference type="AlphaFoldDB" id="A0A2K5HJB8"/>
<evidence type="ECO:0000256" key="2">
    <source>
        <dbReference type="PROSITE-ProRule" id="PRU00259"/>
    </source>
</evidence>
<feature type="region of interest" description="Disordered" evidence="3">
    <location>
        <begin position="609"/>
        <end position="694"/>
    </location>
</feature>
<feature type="compositionally biased region" description="Low complexity" evidence="3">
    <location>
        <begin position="626"/>
        <end position="635"/>
    </location>
</feature>
<dbReference type="PROSITE" id="PS50176">
    <property type="entry name" value="ARM_REPEAT"/>
    <property type="match status" value="3"/>
</dbReference>
<feature type="repeat" description="ARM" evidence="2">
    <location>
        <begin position="480"/>
        <end position="504"/>
    </location>
</feature>
<reference evidence="6" key="1">
    <citation type="submission" date="2025-08" db="UniProtKB">
        <authorList>
            <consortium name="Ensembl"/>
        </authorList>
    </citation>
    <scope>IDENTIFICATION</scope>
</reference>
<keyword evidence="1" id="KW-0677">Repeat</keyword>
<dbReference type="InterPro" id="IPR000225">
    <property type="entry name" value="Armadillo"/>
</dbReference>
<dbReference type="Pfam" id="PF14381">
    <property type="entry name" value="EDR1_CTR1_ARMC3_pept"/>
    <property type="match status" value="1"/>
</dbReference>
<evidence type="ECO:0000313" key="6">
    <source>
        <dbReference type="Ensembl" id="ENSCANP00000004419.1"/>
    </source>
</evidence>
<evidence type="ECO:0000256" key="1">
    <source>
        <dbReference type="ARBA" id="ARBA00022737"/>
    </source>
</evidence>
<feature type="domain" description="ARMC5-like ARM-repeats" evidence="5">
    <location>
        <begin position="253"/>
        <end position="525"/>
    </location>
</feature>
<dbReference type="InterPro" id="IPR016024">
    <property type="entry name" value="ARM-type_fold"/>
</dbReference>
<dbReference type="FunFam" id="1.25.10.10:FF:001232">
    <property type="entry name" value="armadillo repeat-containing protein 3"/>
    <property type="match status" value="1"/>
</dbReference>
<name>A0A2K5HJB8_COLAP</name>
<feature type="compositionally biased region" description="Basic residues" evidence="3">
    <location>
        <begin position="636"/>
        <end position="646"/>
    </location>
</feature>
<evidence type="ECO:0000259" key="5">
    <source>
        <dbReference type="Pfam" id="PF24768"/>
    </source>
</evidence>
<dbReference type="Pfam" id="PF24768">
    <property type="entry name" value="ARM_ARMC5"/>
    <property type="match status" value="1"/>
</dbReference>
<dbReference type="PANTHER" id="PTHR46618:SF1">
    <property type="entry name" value="ARMADILLO REPEAT-CONTAINING PROTEIN 3"/>
    <property type="match status" value="1"/>
</dbReference>
<dbReference type="SMART" id="SM00185">
    <property type="entry name" value="ARM"/>
    <property type="match status" value="10"/>
</dbReference>
<dbReference type="STRING" id="336983.ENSCANP00000004419"/>
<dbReference type="FunFam" id="1.25.10.10:FF:000797">
    <property type="entry name" value="Armadillo repeat-containing protein 3"/>
    <property type="match status" value="1"/>
</dbReference>
<keyword evidence="7" id="KW-1185">Reference proteome</keyword>
<feature type="compositionally biased region" description="Basic and acidic residues" evidence="3">
    <location>
        <begin position="675"/>
        <end position="694"/>
    </location>
</feature>
<dbReference type="InterPro" id="IPR055445">
    <property type="entry name" value="ARM_ARMC5"/>
</dbReference>
<dbReference type="Proteomes" id="UP000233080">
    <property type="component" value="Unassembled WGS sequence"/>
</dbReference>
<dbReference type="CTD" id="219681"/>
<dbReference type="Gene3D" id="1.25.10.10">
    <property type="entry name" value="Leucine-rich Repeat Variant"/>
    <property type="match status" value="3"/>
</dbReference>
<dbReference type="KEGG" id="cang:105527513"/>
<dbReference type="PANTHER" id="PTHR46618">
    <property type="entry name" value="ARMADILLO REPEAT-CONTAINING PROTEIN 3"/>
    <property type="match status" value="1"/>
</dbReference>